<feature type="signal peptide" evidence="1">
    <location>
        <begin position="1"/>
        <end position="23"/>
    </location>
</feature>
<sequence>MSIFKNKSLKFLALIVFPLFVLGCSGNKSNISNKAEEIKLNSGAVLKSEDSSYGLYNYKDGKYEKEQMNDMVVTYDKESSSYIYMQDEKHYIVHNGYKMEVKDKNYSNIKMSPNGEYVSYFIEDDGLKLKVFTNINDKEIHLKSNVSISGTLYDWYDKNTLVYYGISNEGVNGIFTYNLETNKEELLYKIQEGFLSFIKASKDNVIFLQIDLENKKSLMIINKVSKEVTLLNDNIEIVSDVVIQNEDIYFTGRINGDKESLYKIKGDKAKRVIFDFPNVVKIDKGLCTDEKNNILFIGSNESLNNESIYSFSEDGTIELVSKPAKEYIFLDYIS</sequence>
<proteinExistence type="predicted"/>
<dbReference type="SUPFAM" id="SSF69304">
    <property type="entry name" value="Tricorn protease N-terminal domain"/>
    <property type="match status" value="1"/>
</dbReference>
<comment type="caution">
    <text evidence="2">The sequence shown here is derived from an EMBL/GenBank/DDBJ whole genome shotgun (WGS) entry which is preliminary data.</text>
</comment>
<keyword evidence="1" id="KW-0732">Signal</keyword>
<name>A0ABS7ATS4_9CLOT</name>
<keyword evidence="3" id="KW-1185">Reference proteome</keyword>
<dbReference type="EMBL" id="JAHXPT010000010">
    <property type="protein sequence ID" value="MBW6410925.1"/>
    <property type="molecule type" value="Genomic_DNA"/>
</dbReference>
<evidence type="ECO:0000313" key="3">
    <source>
        <dbReference type="Proteomes" id="UP001519921"/>
    </source>
</evidence>
<dbReference type="RefSeq" id="WP_219780392.1">
    <property type="nucleotide sequence ID" value="NZ_JAHXPT010000010.1"/>
</dbReference>
<dbReference type="Proteomes" id="UP001519921">
    <property type="component" value="Unassembled WGS sequence"/>
</dbReference>
<protein>
    <recommendedName>
        <fullName evidence="4">Lipoprotein</fullName>
    </recommendedName>
</protein>
<feature type="chain" id="PRO_5046898575" description="Lipoprotein" evidence="1">
    <location>
        <begin position="24"/>
        <end position="334"/>
    </location>
</feature>
<organism evidence="2 3">
    <name type="scientific">Clostridium weizhouense</name>
    <dbReference type="NCBI Taxonomy" id="2859781"/>
    <lineage>
        <taxon>Bacteria</taxon>
        <taxon>Bacillati</taxon>
        <taxon>Bacillota</taxon>
        <taxon>Clostridia</taxon>
        <taxon>Eubacteriales</taxon>
        <taxon>Clostridiaceae</taxon>
        <taxon>Clostridium</taxon>
    </lineage>
</organism>
<evidence type="ECO:0008006" key="4">
    <source>
        <dbReference type="Google" id="ProtNLM"/>
    </source>
</evidence>
<gene>
    <name evidence="2" type="ORF">KYD98_12545</name>
</gene>
<reference evidence="2 3" key="1">
    <citation type="submission" date="2021-07" db="EMBL/GenBank/DDBJ databases">
        <title>Clostridium weizhouense sp. nov., an anaerobic bacterium isolated from activated sludge of Petroleum wastewater.</title>
        <authorList>
            <person name="Li Q."/>
        </authorList>
    </citation>
    <scope>NUCLEOTIDE SEQUENCE [LARGE SCALE GENOMIC DNA]</scope>
    <source>
        <strain evidence="2 3">YB-6</strain>
    </source>
</reference>
<evidence type="ECO:0000256" key="1">
    <source>
        <dbReference type="SAM" id="SignalP"/>
    </source>
</evidence>
<accession>A0ABS7ATS4</accession>
<evidence type="ECO:0000313" key="2">
    <source>
        <dbReference type="EMBL" id="MBW6410925.1"/>
    </source>
</evidence>
<dbReference type="PROSITE" id="PS51257">
    <property type="entry name" value="PROKAR_LIPOPROTEIN"/>
    <property type="match status" value="1"/>
</dbReference>